<dbReference type="InterPro" id="IPR050134">
    <property type="entry name" value="NAD-dep_sirtuin_deacylases"/>
</dbReference>
<comment type="cofactor">
    <cofactor evidence="6">
        <name>Zn(2+)</name>
        <dbReference type="ChEBI" id="CHEBI:29105"/>
    </cofactor>
    <text evidence="6">Binds 1 zinc ion per subunit.</text>
</comment>
<dbReference type="Pfam" id="PF02146">
    <property type="entry name" value="SIR2"/>
    <property type="match status" value="1"/>
</dbReference>
<dbReference type="GO" id="GO:0070403">
    <property type="term" value="F:NAD+ binding"/>
    <property type="evidence" value="ECO:0007669"/>
    <property type="project" value="UniProtKB-UniRule"/>
</dbReference>
<evidence type="ECO:0000313" key="9">
    <source>
        <dbReference type="EMBL" id="KIL58330.1"/>
    </source>
</evidence>
<comment type="domain">
    <text evidence="6">In contrast to class I sirtuins, class III sirtuins have only weak deacetylase activity. Difference in substrate specificity is probably due to a larger hydrophobic pocket with 2 residues (Tyr-67 and Arg-70) that bind to malonylated and succinylated substrates and define the specificity.</text>
</comment>
<dbReference type="GO" id="GO:0036055">
    <property type="term" value="F:protein-succinyllysine desuccinylase activity"/>
    <property type="evidence" value="ECO:0007669"/>
    <property type="project" value="UniProtKB-UniRule"/>
</dbReference>
<feature type="binding site" evidence="6">
    <location>
        <position position="70"/>
    </location>
    <ligand>
        <name>substrate</name>
    </ligand>
</feature>
<evidence type="ECO:0000256" key="7">
    <source>
        <dbReference type="PROSITE-ProRule" id="PRU00236"/>
    </source>
</evidence>
<evidence type="ECO:0000256" key="6">
    <source>
        <dbReference type="HAMAP-Rule" id="MF_03160"/>
    </source>
</evidence>
<feature type="binding site" evidence="7">
    <location>
        <position position="188"/>
    </location>
    <ligand>
        <name>Zn(2+)</name>
        <dbReference type="ChEBI" id="CHEBI:29105"/>
    </ligand>
</feature>
<accession>A0A0C2S6F9</accession>
<comment type="similarity">
    <text evidence="6">Belongs to the sirtuin family. Class III subfamily.</text>
</comment>
<feature type="binding site" evidence="6 7">
    <location>
        <position position="143"/>
    </location>
    <ligand>
        <name>Zn(2+)</name>
        <dbReference type="ChEBI" id="CHEBI:29105"/>
    </ligand>
</feature>
<evidence type="ECO:0000256" key="1">
    <source>
        <dbReference type="ARBA" id="ARBA00004173"/>
    </source>
</evidence>
<comment type="catalytic activity">
    <reaction evidence="6">
        <text>N(6)-glutaryl-L-lysyl-[protein] + NAD(+) + H2O = 2''-O-glutaryl-ADP-D-ribose + nicotinamide + L-lysyl-[protein]</text>
        <dbReference type="Rhea" id="RHEA:47664"/>
        <dbReference type="Rhea" id="RHEA-COMP:9752"/>
        <dbReference type="Rhea" id="RHEA-COMP:11875"/>
        <dbReference type="ChEBI" id="CHEBI:15377"/>
        <dbReference type="ChEBI" id="CHEBI:17154"/>
        <dbReference type="ChEBI" id="CHEBI:29969"/>
        <dbReference type="ChEBI" id="CHEBI:57540"/>
        <dbReference type="ChEBI" id="CHEBI:87828"/>
        <dbReference type="ChEBI" id="CHEBI:87829"/>
    </reaction>
</comment>
<dbReference type="GO" id="GO:0005634">
    <property type="term" value="C:nucleus"/>
    <property type="evidence" value="ECO:0007669"/>
    <property type="project" value="TreeGrafter"/>
</dbReference>
<reference evidence="9 10" key="1">
    <citation type="submission" date="2014-04" db="EMBL/GenBank/DDBJ databases">
        <title>Evolutionary Origins and Diversification of the Mycorrhizal Mutualists.</title>
        <authorList>
            <consortium name="DOE Joint Genome Institute"/>
            <consortium name="Mycorrhizal Genomics Consortium"/>
            <person name="Kohler A."/>
            <person name="Kuo A."/>
            <person name="Nagy L.G."/>
            <person name="Floudas D."/>
            <person name="Copeland A."/>
            <person name="Barry K.W."/>
            <person name="Cichocki N."/>
            <person name="Veneault-Fourrey C."/>
            <person name="LaButti K."/>
            <person name="Lindquist E.A."/>
            <person name="Lipzen A."/>
            <person name="Lundell T."/>
            <person name="Morin E."/>
            <person name="Murat C."/>
            <person name="Riley R."/>
            <person name="Ohm R."/>
            <person name="Sun H."/>
            <person name="Tunlid A."/>
            <person name="Henrissat B."/>
            <person name="Grigoriev I.V."/>
            <person name="Hibbett D.S."/>
            <person name="Martin F."/>
        </authorList>
    </citation>
    <scope>NUCLEOTIDE SEQUENCE [LARGE SCALE GENOMIC DNA]</scope>
    <source>
        <strain evidence="9 10">Koide BX008</strain>
    </source>
</reference>
<keyword evidence="6 7" id="KW-0862">Zinc</keyword>
<dbReference type="GO" id="GO:0036054">
    <property type="term" value="F:protein-malonyllysine demalonylase activity"/>
    <property type="evidence" value="ECO:0007669"/>
    <property type="project" value="UniProtKB-UniRule"/>
</dbReference>
<dbReference type="PROSITE" id="PS50305">
    <property type="entry name" value="SIRTUIN"/>
    <property type="match status" value="1"/>
</dbReference>
<feature type="binding site" evidence="6">
    <location>
        <position position="67"/>
    </location>
    <ligand>
        <name>substrate</name>
    </ligand>
</feature>
<dbReference type="InterPro" id="IPR027546">
    <property type="entry name" value="Sirtuin_class_III"/>
</dbReference>
<dbReference type="GO" id="GO:0005739">
    <property type="term" value="C:mitochondrion"/>
    <property type="evidence" value="ECO:0007669"/>
    <property type="project" value="UniProtKB-SubCell"/>
</dbReference>
<dbReference type="PANTHER" id="PTHR11085:SF10">
    <property type="entry name" value="NAD-DEPENDENT PROTEIN DEACYLASE SIRTUIN-5, MITOCHONDRIAL-RELATED"/>
    <property type="match status" value="1"/>
</dbReference>
<dbReference type="InterPro" id="IPR029035">
    <property type="entry name" value="DHS-like_NAD/FAD-binding_dom"/>
</dbReference>
<feature type="active site" description="Proton acceptor" evidence="6 7">
    <location>
        <position position="135"/>
    </location>
</feature>
<dbReference type="InterPro" id="IPR026590">
    <property type="entry name" value="Ssirtuin_cat_dom"/>
</dbReference>
<keyword evidence="6 7" id="KW-0479">Metal-binding</keyword>
<feature type="binding site" evidence="7">
    <location>
        <position position="146"/>
    </location>
    <ligand>
        <name>Zn(2+)</name>
        <dbReference type="ChEBI" id="CHEBI:29105"/>
    </ligand>
</feature>
<keyword evidence="10" id="KW-1185">Reference proteome</keyword>
<feature type="binding site" evidence="6">
    <location>
        <begin position="111"/>
        <end position="114"/>
    </location>
    <ligand>
        <name>NAD(+)</name>
        <dbReference type="ChEBI" id="CHEBI:57540"/>
    </ligand>
</feature>
<feature type="binding site" evidence="6">
    <location>
        <begin position="250"/>
        <end position="252"/>
    </location>
    <ligand>
        <name>NAD(+)</name>
        <dbReference type="ChEBI" id="CHEBI:57540"/>
    </ligand>
</feature>
<comment type="catalytic activity">
    <reaction evidence="6">
        <text>N(6)-malonyl-L-lysyl-[protein] + NAD(+) + H2O = 2''-O-malonyl-ADP-D-ribose + nicotinamide + L-lysyl-[protein]</text>
        <dbReference type="Rhea" id="RHEA:47672"/>
        <dbReference type="Rhea" id="RHEA-COMP:9752"/>
        <dbReference type="Rhea" id="RHEA-COMP:11878"/>
        <dbReference type="ChEBI" id="CHEBI:15377"/>
        <dbReference type="ChEBI" id="CHEBI:17154"/>
        <dbReference type="ChEBI" id="CHEBI:29969"/>
        <dbReference type="ChEBI" id="CHEBI:57540"/>
        <dbReference type="ChEBI" id="CHEBI:87831"/>
        <dbReference type="ChEBI" id="CHEBI:87833"/>
    </reaction>
</comment>
<dbReference type="EMBL" id="KN818341">
    <property type="protein sequence ID" value="KIL58330.1"/>
    <property type="molecule type" value="Genomic_DNA"/>
</dbReference>
<comment type="function">
    <text evidence="6">NAD-dependent lysine demalonylase, desuccinylase and deglutarylase that specifically removes malonyl, succinyl and glutaryl groups on target proteins. Has weak NAD-dependent protein deacetylase activity; however this activity may not be physiologically relevant in vivo.</text>
</comment>
<dbReference type="OrthoDB" id="424302at2759"/>
<protein>
    <recommendedName>
        <fullName evidence="6">NAD-dependent protein deacylase</fullName>
        <ecNumber evidence="6">2.3.1.-</ecNumber>
    </recommendedName>
    <alternativeName>
        <fullName evidence="6">Regulatory protein SIR2 homolog 5</fullName>
    </alternativeName>
</protein>
<dbReference type="EC" id="2.3.1.-" evidence="6"/>
<dbReference type="Gene3D" id="3.40.50.1220">
    <property type="entry name" value="TPP-binding domain"/>
    <property type="match status" value="1"/>
</dbReference>
<dbReference type="AlphaFoldDB" id="A0A0C2S6F9"/>
<comment type="caution">
    <text evidence="6">Lacks conserved residue(s) required for the propagation of feature annotation.</text>
</comment>
<comment type="subcellular location">
    <subcellularLocation>
        <location evidence="1 6">Mitochondrion</location>
    </subcellularLocation>
</comment>
<comment type="catalytic activity">
    <reaction evidence="6">
        <text>N(6)-succinyl-L-lysyl-[protein] + NAD(+) + H2O = 2''-O-succinyl-ADP-D-ribose + nicotinamide + L-lysyl-[protein]</text>
        <dbReference type="Rhea" id="RHEA:47668"/>
        <dbReference type="Rhea" id="RHEA-COMP:9752"/>
        <dbReference type="Rhea" id="RHEA-COMP:11877"/>
        <dbReference type="ChEBI" id="CHEBI:15377"/>
        <dbReference type="ChEBI" id="CHEBI:17154"/>
        <dbReference type="ChEBI" id="CHEBI:29969"/>
        <dbReference type="ChEBI" id="CHEBI:57540"/>
        <dbReference type="ChEBI" id="CHEBI:87830"/>
        <dbReference type="ChEBI" id="CHEBI:87832"/>
    </reaction>
</comment>
<comment type="similarity">
    <text evidence="2">Belongs to the sirtuin family. Class I subfamily.</text>
</comment>
<dbReference type="GO" id="GO:0017136">
    <property type="term" value="F:histone deacetylase activity, NAD-dependent"/>
    <property type="evidence" value="ECO:0007669"/>
    <property type="project" value="TreeGrafter"/>
</dbReference>
<dbReference type="InterPro" id="IPR003000">
    <property type="entry name" value="Sirtuin"/>
</dbReference>
<evidence type="ECO:0000256" key="5">
    <source>
        <dbReference type="ARBA" id="ARBA00023128"/>
    </source>
</evidence>
<dbReference type="InParanoid" id="A0A0C2S6F9"/>
<dbReference type="HAMAP" id="MF_01121">
    <property type="entry name" value="Sirtuin_ClassIII"/>
    <property type="match status" value="1"/>
</dbReference>
<keyword evidence="3 6" id="KW-0808">Transferase</keyword>
<evidence type="ECO:0000256" key="2">
    <source>
        <dbReference type="ARBA" id="ARBA00006924"/>
    </source>
</evidence>
<dbReference type="SUPFAM" id="SSF52467">
    <property type="entry name" value="DHS-like NAD/FAD-binding domain"/>
    <property type="match status" value="1"/>
</dbReference>
<gene>
    <name evidence="9" type="ORF">M378DRAFT_132608</name>
</gene>
<evidence type="ECO:0000256" key="4">
    <source>
        <dbReference type="ARBA" id="ARBA00023027"/>
    </source>
</evidence>
<dbReference type="STRING" id="946122.A0A0C2S6F9"/>
<dbReference type="Gene3D" id="3.30.1600.10">
    <property type="entry name" value="SIR2/SIRT2 'Small Domain"/>
    <property type="match status" value="1"/>
</dbReference>
<dbReference type="GO" id="GO:0061697">
    <property type="term" value="F:protein-glutaryllysine deglutarylase activity"/>
    <property type="evidence" value="ECO:0007669"/>
    <property type="project" value="RHEA"/>
</dbReference>
<keyword evidence="4 6" id="KW-0520">NAD</keyword>
<dbReference type="GO" id="GO:0008270">
    <property type="term" value="F:zinc ion binding"/>
    <property type="evidence" value="ECO:0007669"/>
    <property type="project" value="UniProtKB-UniRule"/>
</dbReference>
<feature type="domain" description="Deacetylase sirtuin-type" evidence="8">
    <location>
        <begin position="1"/>
        <end position="283"/>
    </location>
</feature>
<organism evidence="9 10">
    <name type="scientific">Amanita muscaria (strain Koide BX008)</name>
    <dbReference type="NCBI Taxonomy" id="946122"/>
    <lineage>
        <taxon>Eukaryota</taxon>
        <taxon>Fungi</taxon>
        <taxon>Dikarya</taxon>
        <taxon>Basidiomycota</taxon>
        <taxon>Agaricomycotina</taxon>
        <taxon>Agaricomycetes</taxon>
        <taxon>Agaricomycetidae</taxon>
        <taxon>Agaricales</taxon>
        <taxon>Pluteineae</taxon>
        <taxon>Amanitaceae</taxon>
        <taxon>Amanita</taxon>
    </lineage>
</organism>
<dbReference type="HOGENOM" id="CLU_023643_3_1_1"/>
<feature type="binding site" evidence="6">
    <location>
        <begin position="224"/>
        <end position="226"/>
    </location>
    <ligand>
        <name>NAD(+)</name>
        <dbReference type="ChEBI" id="CHEBI:57540"/>
    </ligand>
</feature>
<evidence type="ECO:0000259" key="8">
    <source>
        <dbReference type="PROSITE" id="PS50305"/>
    </source>
</evidence>
<dbReference type="InterPro" id="IPR026591">
    <property type="entry name" value="Sirtuin_cat_small_dom_sf"/>
</dbReference>
<keyword evidence="5 6" id="KW-0496">Mitochondrion</keyword>
<dbReference type="PANTHER" id="PTHR11085">
    <property type="entry name" value="NAD-DEPENDENT PROTEIN DEACYLASE SIRTUIN-5, MITOCHONDRIAL-RELATED"/>
    <property type="match status" value="1"/>
</dbReference>
<name>A0A0C2S6F9_AMAMK</name>
<feature type="binding site" evidence="6">
    <location>
        <begin position="23"/>
        <end position="42"/>
    </location>
    <ligand>
        <name>NAD(+)</name>
        <dbReference type="ChEBI" id="CHEBI:57540"/>
    </ligand>
</feature>
<evidence type="ECO:0000313" key="10">
    <source>
        <dbReference type="Proteomes" id="UP000054549"/>
    </source>
</evidence>
<proteinExistence type="inferred from homology"/>
<feature type="binding site" evidence="6">
    <location>
        <position position="268"/>
    </location>
    <ligand>
        <name>NAD(+)</name>
        <dbReference type="ChEBI" id="CHEBI:57540"/>
    </ligand>
</feature>
<evidence type="ECO:0000256" key="3">
    <source>
        <dbReference type="ARBA" id="ARBA00022679"/>
    </source>
</evidence>
<sequence length="283" mass="31274">MSSDYAAFRAALQQAKHILVLAGAGLSAASGIPTFRGAGGLWRNFDVTRLATPEAFKESPSRVWQFYHYRREVARAAKPNPAHRAIALLSSSAEELKRVAPSALTFQLITQNIDNLSNRALPTDAPRLALPIEMHGNLFRVKCTKCGFAEMNFDSPICEALTGTEASFKNGEPEREIELKYLPKCRQCGSLTRPGVVWFGEEVEHLDDIDNKVEKQCDFIMVVGTSSQVMPAGIFADIVRNNRGKVAVFNIELTRADKLKDFIFLGPCEETLVTALDVEGRLD</sequence>
<dbReference type="Proteomes" id="UP000054549">
    <property type="component" value="Unassembled WGS sequence"/>
</dbReference>
<feature type="binding site" evidence="6 7">
    <location>
        <position position="185"/>
    </location>
    <ligand>
        <name>Zn(2+)</name>
        <dbReference type="ChEBI" id="CHEBI:29105"/>
    </ligand>
</feature>